<dbReference type="GO" id="GO:0046872">
    <property type="term" value="F:metal ion binding"/>
    <property type="evidence" value="ECO:0007669"/>
    <property type="project" value="UniProtKB-KW"/>
</dbReference>
<comment type="caution">
    <text evidence="11">The sequence shown here is derived from an EMBL/GenBank/DDBJ whole genome shotgun (WGS) entry which is preliminary data.</text>
</comment>
<evidence type="ECO:0000256" key="3">
    <source>
        <dbReference type="ARBA" id="ARBA00022723"/>
    </source>
</evidence>
<reference evidence="11" key="1">
    <citation type="submission" date="2022-07" db="EMBL/GenBank/DDBJ databases">
        <authorList>
            <person name="Macas J."/>
            <person name="Novak P."/>
            <person name="Neumann P."/>
        </authorList>
    </citation>
    <scope>NUCLEOTIDE SEQUENCE</scope>
</reference>
<evidence type="ECO:0000256" key="8">
    <source>
        <dbReference type="ARBA" id="ARBA00040531"/>
    </source>
</evidence>
<dbReference type="InterPro" id="IPR036397">
    <property type="entry name" value="RNaseH_sf"/>
</dbReference>
<name>A0AAV0CVL5_9ASTE</name>
<keyword evidence="12" id="KW-1185">Reference proteome</keyword>
<feature type="domain" description="3'-5' exonuclease" evidence="10">
    <location>
        <begin position="29"/>
        <end position="198"/>
    </location>
</feature>
<dbReference type="Gene3D" id="3.30.420.10">
    <property type="entry name" value="Ribonuclease H-like superfamily/Ribonuclease H"/>
    <property type="match status" value="1"/>
</dbReference>
<dbReference type="GO" id="GO:0005634">
    <property type="term" value="C:nucleus"/>
    <property type="evidence" value="ECO:0007669"/>
    <property type="project" value="UniProtKB-SubCell"/>
</dbReference>
<dbReference type="InterPro" id="IPR051132">
    <property type="entry name" value="3-5_Exonuclease_domain"/>
</dbReference>
<evidence type="ECO:0000313" key="12">
    <source>
        <dbReference type="Proteomes" id="UP001152523"/>
    </source>
</evidence>
<evidence type="ECO:0000256" key="2">
    <source>
        <dbReference type="ARBA" id="ARBA00022722"/>
    </source>
</evidence>
<evidence type="ECO:0000256" key="6">
    <source>
        <dbReference type="ARBA" id="ARBA00022842"/>
    </source>
</evidence>
<dbReference type="FunFam" id="3.30.420.10:FF:000114">
    <property type="entry name" value="Werner Syndrome-like exonuclease"/>
    <property type="match status" value="1"/>
</dbReference>
<dbReference type="SUPFAM" id="SSF53098">
    <property type="entry name" value="Ribonuclease H-like"/>
    <property type="match status" value="1"/>
</dbReference>
<evidence type="ECO:0000256" key="4">
    <source>
        <dbReference type="ARBA" id="ARBA00022801"/>
    </source>
</evidence>
<evidence type="ECO:0000256" key="1">
    <source>
        <dbReference type="ARBA" id="ARBA00004123"/>
    </source>
</evidence>
<evidence type="ECO:0000259" key="10">
    <source>
        <dbReference type="SMART" id="SM00474"/>
    </source>
</evidence>
<keyword evidence="3" id="KW-0479">Metal-binding</keyword>
<dbReference type="SMART" id="SM00474">
    <property type="entry name" value="35EXOc"/>
    <property type="match status" value="1"/>
</dbReference>
<comment type="subcellular location">
    <subcellularLocation>
        <location evidence="1">Nucleus</location>
    </subcellularLocation>
</comment>
<dbReference type="PANTHER" id="PTHR13620:SF109">
    <property type="entry name" value="3'-5' EXONUCLEASE"/>
    <property type="match status" value="1"/>
</dbReference>
<dbReference type="Pfam" id="PF01612">
    <property type="entry name" value="DNA_pol_A_exo1"/>
    <property type="match status" value="1"/>
</dbReference>
<dbReference type="PANTHER" id="PTHR13620">
    <property type="entry name" value="3-5 EXONUCLEASE"/>
    <property type="match status" value="1"/>
</dbReference>
<evidence type="ECO:0000256" key="7">
    <source>
        <dbReference type="ARBA" id="ARBA00023242"/>
    </source>
</evidence>
<dbReference type="CDD" id="cd06141">
    <property type="entry name" value="WRN_exo"/>
    <property type="match status" value="1"/>
</dbReference>
<evidence type="ECO:0000256" key="9">
    <source>
        <dbReference type="ARBA" id="ARBA00042761"/>
    </source>
</evidence>
<accession>A0AAV0CVL5</accession>
<evidence type="ECO:0000313" key="11">
    <source>
        <dbReference type="EMBL" id="CAH9083399.1"/>
    </source>
</evidence>
<dbReference type="GO" id="GO:0006139">
    <property type="term" value="P:nucleobase-containing compound metabolic process"/>
    <property type="evidence" value="ECO:0007669"/>
    <property type="project" value="InterPro"/>
</dbReference>
<dbReference type="EMBL" id="CAMAPF010000043">
    <property type="protein sequence ID" value="CAH9083399.1"/>
    <property type="molecule type" value="Genomic_DNA"/>
</dbReference>
<proteinExistence type="predicted"/>
<keyword evidence="5" id="KW-0269">Exonuclease</keyword>
<dbReference type="InterPro" id="IPR012337">
    <property type="entry name" value="RNaseH-like_sf"/>
</dbReference>
<dbReference type="InterPro" id="IPR002562">
    <property type="entry name" value="3'-5'_exonuclease_dom"/>
</dbReference>
<keyword evidence="6" id="KW-0460">Magnesium</keyword>
<protein>
    <recommendedName>
        <fullName evidence="8">3'-5' exonuclease</fullName>
    </recommendedName>
    <alternativeName>
        <fullName evidence="9">Werner Syndrome-like exonuclease</fullName>
    </alternativeName>
</protein>
<keyword evidence="2" id="KW-0540">Nuclease</keyword>
<sequence length="200" mass="22476">MMLRTLAYGGRVIYSRTACEVERSAEKILRLVEERRSKEEAVALGFDMEWKPSFKKGVSPGKAAVMQICGDMDNCYVFHIFHSGISQNLQLLLENNTIPKVGVGIAIDAKKAFKDHNVCVSSLVDLSTLANQKVHGGPSKRSLSSLSLEFLHQELPKENFIRLGNWETDILSEKQLDYAATDAYISWKLYHALMELPNVD</sequence>
<dbReference type="Proteomes" id="UP001152523">
    <property type="component" value="Unassembled WGS sequence"/>
</dbReference>
<dbReference type="AlphaFoldDB" id="A0AAV0CVL5"/>
<gene>
    <name evidence="11" type="ORF">CEPIT_LOCUS8565</name>
</gene>
<dbReference type="GO" id="GO:0008408">
    <property type="term" value="F:3'-5' exonuclease activity"/>
    <property type="evidence" value="ECO:0007669"/>
    <property type="project" value="InterPro"/>
</dbReference>
<keyword evidence="4" id="KW-0378">Hydrolase</keyword>
<evidence type="ECO:0000256" key="5">
    <source>
        <dbReference type="ARBA" id="ARBA00022839"/>
    </source>
</evidence>
<keyword evidence="7" id="KW-0539">Nucleus</keyword>
<organism evidence="11 12">
    <name type="scientific">Cuscuta epithymum</name>
    <dbReference type="NCBI Taxonomy" id="186058"/>
    <lineage>
        <taxon>Eukaryota</taxon>
        <taxon>Viridiplantae</taxon>
        <taxon>Streptophyta</taxon>
        <taxon>Embryophyta</taxon>
        <taxon>Tracheophyta</taxon>
        <taxon>Spermatophyta</taxon>
        <taxon>Magnoliopsida</taxon>
        <taxon>eudicotyledons</taxon>
        <taxon>Gunneridae</taxon>
        <taxon>Pentapetalae</taxon>
        <taxon>asterids</taxon>
        <taxon>lamiids</taxon>
        <taxon>Solanales</taxon>
        <taxon>Convolvulaceae</taxon>
        <taxon>Cuscuteae</taxon>
        <taxon>Cuscuta</taxon>
        <taxon>Cuscuta subgen. Cuscuta</taxon>
    </lineage>
</organism>
<dbReference type="GO" id="GO:0003676">
    <property type="term" value="F:nucleic acid binding"/>
    <property type="evidence" value="ECO:0007669"/>
    <property type="project" value="InterPro"/>
</dbReference>